<keyword evidence="3 6" id="KW-0547">Nucleotide-binding</keyword>
<dbReference type="InterPro" id="IPR008271">
    <property type="entry name" value="Ser/Thr_kinase_AS"/>
</dbReference>
<keyword evidence="10" id="KW-1185">Reference proteome</keyword>
<dbReference type="SMART" id="SM00220">
    <property type="entry name" value="S_TKc"/>
    <property type="match status" value="1"/>
</dbReference>
<proteinExistence type="predicted"/>
<dbReference type="InterPro" id="IPR050494">
    <property type="entry name" value="Ser_Thr_dual-spec_kinase"/>
</dbReference>
<feature type="domain" description="Protein kinase" evidence="8">
    <location>
        <begin position="71"/>
        <end position="587"/>
    </location>
</feature>
<dbReference type="PROSITE" id="PS50011">
    <property type="entry name" value="PROTEIN_KINASE_DOM"/>
    <property type="match status" value="1"/>
</dbReference>
<feature type="region of interest" description="Disordered" evidence="7">
    <location>
        <begin position="209"/>
        <end position="246"/>
    </location>
</feature>
<evidence type="ECO:0000256" key="5">
    <source>
        <dbReference type="ARBA" id="ARBA00022840"/>
    </source>
</evidence>
<evidence type="ECO:0000256" key="2">
    <source>
        <dbReference type="ARBA" id="ARBA00022679"/>
    </source>
</evidence>
<sequence>MIYSRAGRVPDLSLSLSRTATDYHHHHQHPAPPFFSCSRPTADLCLFFLFLSCLATMKSYRAPASFQQGRYIPNRVLGTGTYGQVIRCHDTLTGKDVAVKVAQSDAAYRRSALNEISALLCLKENHDSANILDSFEDAGHVCIVSELLDRNLFEVLRNRGFGPLSLSEVRQVALHVLGALASLHNGGYMHCDIKPENIMLRYSTPVSSDSSSPVLGPSTSENSSSGLSNKSGEHNNFPNVQPPGLETLKLDTNGNTHNQLWRDVHSIDSFKNTHNVAFQDSDLNTGFSSRPGNRLGGYSQQQHGQRGSGDVTAAISSADLRHSSRLDALFSMSTASAGTPGTGNNSCNDLRVDRNILSNKGNECQERKKCSPDSNPYCRTCLIDFGAVRRFNENTYYDVQSLWYRAPEVLCGLPYTAAIDSWSVGCVLFELFTGKPLFPGENLQHQLSLIVQHVGHPSKAALTLGCLAAQFQLPMAYMSPDARREHMRQWIFSAREAGLQRWRKHQMQKLQEVHMAGNQQLRSRRTADAPNAKMEEDALLAATPYGDSDVDGTSEELERLVDLILDLLHPDESQRLSCAQALCHPFLNNVPQSCKATPCPYTATPAACFPPMSATSAAMPCIMATTTTGQPVMMTTSPLSVPMGCSPLSPFVVHSIHSAPAAAVPFTVAPVESMLGMEMNVSPLSAPSQHQPAQTFNTYPTVAAPTVYTTNTTGHVMQCAVPVFTQVTHRVASNVGPAFLPLGMTTQSPVGGVYCSPTATTSQQQYPPSGMNISPTFSPAGALVHAHMPLAFTPTAASNPSTAASVASVQPLGVPSYVLASAGTAPCICDYYSDMAPPGMPPYVLCHFQPHHACTTVVSP</sequence>
<accession>A0ABR3DVI2</accession>
<comment type="caution">
    <text evidence="9">The sequence shown here is derived from an EMBL/GenBank/DDBJ whole genome shotgun (WGS) entry which is preliminary data.</text>
</comment>
<dbReference type="SUPFAM" id="SSF56112">
    <property type="entry name" value="Protein kinase-like (PK-like)"/>
    <property type="match status" value="1"/>
</dbReference>
<dbReference type="PANTHER" id="PTHR24058">
    <property type="entry name" value="DUAL SPECIFICITY PROTEIN KINASE"/>
    <property type="match status" value="1"/>
</dbReference>
<name>A0ABR3DVI2_9TRYP</name>
<reference evidence="9 10" key="1">
    <citation type="submission" date="2024-02" db="EMBL/GenBank/DDBJ databases">
        <title>FIRST GENOME SEQUENCES OF Leishmania (Viannia) shawi, Leishmania (Viannia) lindenbergi AND Leishmania (Viannia) utingensis.</title>
        <authorList>
            <person name="Resadore F."/>
            <person name="Custodio M.G.F."/>
            <person name="Boite M.C."/>
            <person name="Cupolillo E."/>
            <person name="Ferreira G.E.M."/>
        </authorList>
    </citation>
    <scope>NUCLEOTIDE SEQUENCE [LARGE SCALE GENOMIC DNA]</scope>
    <source>
        <strain evidence="9 10">MCEB/BR/1984/M8408</strain>
    </source>
</reference>
<evidence type="ECO:0000259" key="8">
    <source>
        <dbReference type="PROSITE" id="PS50011"/>
    </source>
</evidence>
<dbReference type="Pfam" id="PF00069">
    <property type="entry name" value="Pkinase"/>
    <property type="match status" value="2"/>
</dbReference>
<evidence type="ECO:0000313" key="9">
    <source>
        <dbReference type="EMBL" id="KAL0493188.1"/>
    </source>
</evidence>
<dbReference type="EMBL" id="JBAMZM010000037">
    <property type="protein sequence ID" value="KAL0493188.1"/>
    <property type="molecule type" value="Genomic_DNA"/>
</dbReference>
<dbReference type="InterPro" id="IPR017441">
    <property type="entry name" value="Protein_kinase_ATP_BS"/>
</dbReference>
<dbReference type="InterPro" id="IPR011009">
    <property type="entry name" value="Kinase-like_dom_sf"/>
</dbReference>
<evidence type="ECO:0000313" key="10">
    <source>
        <dbReference type="Proteomes" id="UP001443563"/>
    </source>
</evidence>
<feature type="region of interest" description="Disordered" evidence="7">
    <location>
        <begin position="282"/>
        <end position="311"/>
    </location>
</feature>
<dbReference type="Gene3D" id="3.30.200.20">
    <property type="entry name" value="Phosphorylase Kinase, domain 1"/>
    <property type="match status" value="1"/>
</dbReference>
<protein>
    <recommendedName>
        <fullName evidence="8">Protein kinase domain-containing protein</fullName>
    </recommendedName>
</protein>
<dbReference type="InterPro" id="IPR000719">
    <property type="entry name" value="Prot_kinase_dom"/>
</dbReference>
<evidence type="ECO:0000256" key="6">
    <source>
        <dbReference type="PROSITE-ProRule" id="PRU10141"/>
    </source>
</evidence>
<feature type="compositionally biased region" description="Low complexity" evidence="7">
    <location>
        <begin position="209"/>
        <end position="230"/>
    </location>
</feature>
<feature type="binding site" evidence="6">
    <location>
        <position position="100"/>
    </location>
    <ligand>
        <name>ATP</name>
        <dbReference type="ChEBI" id="CHEBI:30616"/>
    </ligand>
</feature>
<organism evidence="9 10">
    <name type="scientific">Leishmania shawi</name>
    <dbReference type="NCBI Taxonomy" id="5680"/>
    <lineage>
        <taxon>Eukaryota</taxon>
        <taxon>Discoba</taxon>
        <taxon>Euglenozoa</taxon>
        <taxon>Kinetoplastea</taxon>
        <taxon>Metakinetoplastina</taxon>
        <taxon>Trypanosomatida</taxon>
        <taxon>Trypanosomatidae</taxon>
        <taxon>Leishmaniinae</taxon>
        <taxon>Leishmania</taxon>
        <taxon>Leishmania guyanensis species complex</taxon>
    </lineage>
</organism>
<evidence type="ECO:0000256" key="7">
    <source>
        <dbReference type="SAM" id="MobiDB-lite"/>
    </source>
</evidence>
<keyword evidence="5 6" id="KW-0067">ATP-binding</keyword>
<dbReference type="PANTHER" id="PTHR24058:SF108">
    <property type="entry name" value="KINASE, PUTATIVE-RELATED"/>
    <property type="match status" value="1"/>
</dbReference>
<dbReference type="Proteomes" id="UP001443563">
    <property type="component" value="Unassembled WGS sequence"/>
</dbReference>
<feature type="compositionally biased region" description="Polar residues" evidence="7">
    <location>
        <begin position="282"/>
        <end position="291"/>
    </location>
</feature>
<dbReference type="PROSITE" id="PS00108">
    <property type="entry name" value="PROTEIN_KINASE_ST"/>
    <property type="match status" value="1"/>
</dbReference>
<dbReference type="PROSITE" id="PS00107">
    <property type="entry name" value="PROTEIN_KINASE_ATP"/>
    <property type="match status" value="1"/>
</dbReference>
<keyword evidence="1" id="KW-0723">Serine/threonine-protein kinase</keyword>
<evidence type="ECO:0000256" key="4">
    <source>
        <dbReference type="ARBA" id="ARBA00022777"/>
    </source>
</evidence>
<evidence type="ECO:0000256" key="3">
    <source>
        <dbReference type="ARBA" id="ARBA00022741"/>
    </source>
</evidence>
<dbReference type="Gene3D" id="1.10.510.10">
    <property type="entry name" value="Transferase(Phosphotransferase) domain 1"/>
    <property type="match status" value="1"/>
</dbReference>
<keyword evidence="4" id="KW-0418">Kinase</keyword>
<gene>
    <name evidence="9" type="ORF">Q4I29_008140</name>
</gene>
<evidence type="ECO:0000256" key="1">
    <source>
        <dbReference type="ARBA" id="ARBA00022527"/>
    </source>
</evidence>
<keyword evidence="2" id="KW-0808">Transferase</keyword>